<dbReference type="EMBL" id="CADEAL010003323">
    <property type="protein sequence ID" value="CAB1444202.1"/>
    <property type="molecule type" value="Genomic_DNA"/>
</dbReference>
<reference evidence="1" key="1">
    <citation type="submission" date="2020-03" db="EMBL/GenBank/DDBJ databases">
        <authorList>
            <person name="Weist P."/>
        </authorList>
    </citation>
    <scope>NUCLEOTIDE SEQUENCE</scope>
</reference>
<proteinExistence type="predicted"/>
<evidence type="ECO:0000313" key="1">
    <source>
        <dbReference type="EMBL" id="CAB1444202.1"/>
    </source>
</evidence>
<organism evidence="1 2">
    <name type="scientific">Pleuronectes platessa</name>
    <name type="common">European plaice</name>
    <dbReference type="NCBI Taxonomy" id="8262"/>
    <lineage>
        <taxon>Eukaryota</taxon>
        <taxon>Metazoa</taxon>
        <taxon>Chordata</taxon>
        <taxon>Craniata</taxon>
        <taxon>Vertebrata</taxon>
        <taxon>Euteleostomi</taxon>
        <taxon>Actinopterygii</taxon>
        <taxon>Neopterygii</taxon>
        <taxon>Teleostei</taxon>
        <taxon>Neoteleostei</taxon>
        <taxon>Acanthomorphata</taxon>
        <taxon>Carangaria</taxon>
        <taxon>Pleuronectiformes</taxon>
        <taxon>Pleuronectoidei</taxon>
        <taxon>Pleuronectidae</taxon>
        <taxon>Pleuronectes</taxon>
    </lineage>
</organism>
<dbReference type="AlphaFoldDB" id="A0A9N7V7Q9"/>
<keyword evidence="2" id="KW-1185">Reference proteome</keyword>
<sequence length="123" mass="13522">MGGGEIYQASRRVEQVTDRWSRAGRLADQLVPCSGEAALCLHWASNPLQPHPVPALNPAIPHCHLLVTNTAEQCPSRVVSKDRFLRLSQPRDTYCRSGGYQATLICGVKSPDTLVFDRKSVPV</sequence>
<comment type="caution">
    <text evidence="1">The sequence shown here is derived from an EMBL/GenBank/DDBJ whole genome shotgun (WGS) entry which is preliminary data.</text>
</comment>
<protein>
    <submittedName>
        <fullName evidence="1">Uncharacterized protein</fullName>
    </submittedName>
</protein>
<accession>A0A9N7V7Q9</accession>
<dbReference type="Proteomes" id="UP001153269">
    <property type="component" value="Unassembled WGS sequence"/>
</dbReference>
<evidence type="ECO:0000313" key="2">
    <source>
        <dbReference type="Proteomes" id="UP001153269"/>
    </source>
</evidence>
<name>A0A9N7V7Q9_PLEPL</name>
<gene>
    <name evidence="1" type="ORF">PLEPLA_LOCUS31918</name>
</gene>